<evidence type="ECO:0000313" key="1">
    <source>
        <dbReference type="EMBL" id="QHS98358.1"/>
    </source>
</evidence>
<proteinExistence type="predicted"/>
<dbReference type="EMBL" id="MN739316">
    <property type="protein sequence ID" value="QHS98358.1"/>
    <property type="molecule type" value="Genomic_DNA"/>
</dbReference>
<name>A0A6C0C3X8_9ZZZZ</name>
<accession>A0A6C0C3X8</accession>
<protein>
    <submittedName>
        <fullName evidence="1">Uncharacterized protein</fullName>
    </submittedName>
</protein>
<organism evidence="1">
    <name type="scientific">viral metagenome</name>
    <dbReference type="NCBI Taxonomy" id="1070528"/>
    <lineage>
        <taxon>unclassified sequences</taxon>
        <taxon>metagenomes</taxon>
        <taxon>organismal metagenomes</taxon>
    </lineage>
</organism>
<dbReference type="AlphaFoldDB" id="A0A6C0C3X8"/>
<sequence length="126" mass="14783">MTISIVRVRDNADCYKFELSIFINEFETFLESNREEMGLKDFIYTVIKSYGIIGNTISHTLMNVMARDLKEKNYPNLIKNAIEATLCFIMRHSISKKYPDVDLTKMTKVMEEKWTAILREIESTEI</sequence>
<reference evidence="1" key="1">
    <citation type="journal article" date="2020" name="Nature">
        <title>Giant virus diversity and host interactions through global metagenomics.</title>
        <authorList>
            <person name="Schulz F."/>
            <person name="Roux S."/>
            <person name="Paez-Espino D."/>
            <person name="Jungbluth S."/>
            <person name="Walsh D.A."/>
            <person name="Denef V.J."/>
            <person name="McMahon K.D."/>
            <person name="Konstantinidis K.T."/>
            <person name="Eloe-Fadrosh E.A."/>
            <person name="Kyrpides N.C."/>
            <person name="Woyke T."/>
        </authorList>
    </citation>
    <scope>NUCLEOTIDE SEQUENCE</scope>
    <source>
        <strain evidence="1">GVMAG-M-3300020185-18</strain>
    </source>
</reference>